<proteinExistence type="predicted"/>
<feature type="compositionally biased region" description="Low complexity" evidence="1">
    <location>
        <begin position="150"/>
        <end position="166"/>
    </location>
</feature>
<feature type="region of interest" description="Disordered" evidence="1">
    <location>
        <begin position="108"/>
        <end position="187"/>
    </location>
</feature>
<evidence type="ECO:0000313" key="3">
    <source>
        <dbReference type="Proteomes" id="UP001412067"/>
    </source>
</evidence>
<dbReference type="Proteomes" id="UP001412067">
    <property type="component" value="Unassembled WGS sequence"/>
</dbReference>
<gene>
    <name evidence="2" type="ORF">KSP40_PGU000566</name>
</gene>
<evidence type="ECO:0000256" key="1">
    <source>
        <dbReference type="SAM" id="MobiDB-lite"/>
    </source>
</evidence>
<protein>
    <submittedName>
        <fullName evidence="2">Uncharacterized protein</fullName>
    </submittedName>
</protein>
<name>A0ABR2M1B6_9ASPA</name>
<feature type="compositionally biased region" description="Acidic residues" evidence="1">
    <location>
        <begin position="112"/>
        <end position="124"/>
    </location>
</feature>
<evidence type="ECO:0000313" key="2">
    <source>
        <dbReference type="EMBL" id="KAK8956270.1"/>
    </source>
</evidence>
<reference evidence="2 3" key="1">
    <citation type="journal article" date="2022" name="Nat. Plants">
        <title>Genomes of leafy and leafless Platanthera orchids illuminate the evolution of mycoheterotrophy.</title>
        <authorList>
            <person name="Li M.H."/>
            <person name="Liu K.W."/>
            <person name="Li Z."/>
            <person name="Lu H.C."/>
            <person name="Ye Q.L."/>
            <person name="Zhang D."/>
            <person name="Wang J.Y."/>
            <person name="Li Y.F."/>
            <person name="Zhong Z.M."/>
            <person name="Liu X."/>
            <person name="Yu X."/>
            <person name="Liu D.K."/>
            <person name="Tu X.D."/>
            <person name="Liu B."/>
            <person name="Hao Y."/>
            <person name="Liao X.Y."/>
            <person name="Jiang Y.T."/>
            <person name="Sun W.H."/>
            <person name="Chen J."/>
            <person name="Chen Y.Q."/>
            <person name="Ai Y."/>
            <person name="Zhai J.W."/>
            <person name="Wu S.S."/>
            <person name="Zhou Z."/>
            <person name="Hsiao Y.Y."/>
            <person name="Wu W.L."/>
            <person name="Chen Y.Y."/>
            <person name="Lin Y.F."/>
            <person name="Hsu J.L."/>
            <person name="Li C.Y."/>
            <person name="Wang Z.W."/>
            <person name="Zhao X."/>
            <person name="Zhong W.Y."/>
            <person name="Ma X.K."/>
            <person name="Ma L."/>
            <person name="Huang J."/>
            <person name="Chen G.Z."/>
            <person name="Huang M.Z."/>
            <person name="Huang L."/>
            <person name="Peng D.H."/>
            <person name="Luo Y.B."/>
            <person name="Zou S.Q."/>
            <person name="Chen S.P."/>
            <person name="Lan S."/>
            <person name="Tsai W.C."/>
            <person name="Van de Peer Y."/>
            <person name="Liu Z.J."/>
        </authorList>
    </citation>
    <scope>NUCLEOTIDE SEQUENCE [LARGE SCALE GENOMIC DNA]</scope>
    <source>
        <strain evidence="2">Lor288</strain>
    </source>
</reference>
<comment type="caution">
    <text evidence="2">The sequence shown here is derived from an EMBL/GenBank/DDBJ whole genome shotgun (WGS) entry which is preliminary data.</text>
</comment>
<accession>A0ABR2M1B6</accession>
<feature type="compositionally biased region" description="Polar residues" evidence="1">
    <location>
        <begin position="137"/>
        <end position="149"/>
    </location>
</feature>
<organism evidence="2 3">
    <name type="scientific">Platanthera guangdongensis</name>
    <dbReference type="NCBI Taxonomy" id="2320717"/>
    <lineage>
        <taxon>Eukaryota</taxon>
        <taxon>Viridiplantae</taxon>
        <taxon>Streptophyta</taxon>
        <taxon>Embryophyta</taxon>
        <taxon>Tracheophyta</taxon>
        <taxon>Spermatophyta</taxon>
        <taxon>Magnoliopsida</taxon>
        <taxon>Liliopsida</taxon>
        <taxon>Asparagales</taxon>
        <taxon>Orchidaceae</taxon>
        <taxon>Orchidoideae</taxon>
        <taxon>Orchideae</taxon>
        <taxon>Orchidinae</taxon>
        <taxon>Platanthera</taxon>
    </lineage>
</organism>
<keyword evidence="3" id="KW-1185">Reference proteome</keyword>
<sequence length="187" mass="19573">MVVLVSFVAAVRPLSHGLTRPPPGTEKLTALFPHVAFDDEFTEFYDGENVRRVDNGSAVVQEIDGVLNRLRDLGGLAAGFIDFTCADIYPILKKKVAAVYWVIKGKGKVGEEDGQEEEDDEEEGGQGSWSEGASSGTRGQASETVQTDPATSGGSAASSSGYSESSVDIESGGDPSSPAAKKVKSAD</sequence>
<dbReference type="EMBL" id="JBBWWR010000013">
    <property type="protein sequence ID" value="KAK8956270.1"/>
    <property type="molecule type" value="Genomic_DNA"/>
</dbReference>